<accession>A0A074ZIQ9</accession>
<evidence type="ECO:0000313" key="2">
    <source>
        <dbReference type="EMBL" id="KER27198.1"/>
    </source>
</evidence>
<evidence type="ECO:0000313" key="3">
    <source>
        <dbReference type="Proteomes" id="UP000054324"/>
    </source>
</evidence>
<dbReference type="Proteomes" id="UP000054324">
    <property type="component" value="Unassembled WGS sequence"/>
</dbReference>
<dbReference type="KEGG" id="ovi:T265_05731"/>
<dbReference type="EMBL" id="KL596729">
    <property type="protein sequence ID" value="KER27198.1"/>
    <property type="molecule type" value="Genomic_DNA"/>
</dbReference>
<gene>
    <name evidence="2" type="ORF">T265_05731</name>
</gene>
<sequence length="144" mass="16635">MKEAIHKVAENSSTAQDRFRPSWDSSGDVLRYLKYCTKWNMERPGTAHSVEEKQYKQEIQVGIQDLEKKCRMEFGICTPLQKEKPPRHNQDFGRSKGADRFNFIISSCSEPYKRFQAQGSLVLKILQLRLKISPAGSDDHESLE</sequence>
<dbReference type="RefSeq" id="XP_009169068.1">
    <property type="nucleotide sequence ID" value="XM_009170804.1"/>
</dbReference>
<dbReference type="AlphaFoldDB" id="A0A074ZIQ9"/>
<dbReference type="OrthoDB" id="6159439at2759"/>
<evidence type="ECO:0000256" key="1">
    <source>
        <dbReference type="SAM" id="MobiDB-lite"/>
    </source>
</evidence>
<name>A0A074ZIQ9_OPIVI</name>
<keyword evidence="3" id="KW-1185">Reference proteome</keyword>
<dbReference type="GeneID" id="20319913"/>
<feature type="region of interest" description="Disordered" evidence="1">
    <location>
        <begin position="1"/>
        <end position="22"/>
    </location>
</feature>
<protein>
    <submittedName>
        <fullName evidence="2">Uncharacterized protein</fullName>
    </submittedName>
</protein>
<organism evidence="2 3">
    <name type="scientific">Opisthorchis viverrini</name>
    <name type="common">Southeast Asian liver fluke</name>
    <dbReference type="NCBI Taxonomy" id="6198"/>
    <lineage>
        <taxon>Eukaryota</taxon>
        <taxon>Metazoa</taxon>
        <taxon>Spiralia</taxon>
        <taxon>Lophotrochozoa</taxon>
        <taxon>Platyhelminthes</taxon>
        <taxon>Trematoda</taxon>
        <taxon>Digenea</taxon>
        <taxon>Opisthorchiida</taxon>
        <taxon>Opisthorchiata</taxon>
        <taxon>Opisthorchiidae</taxon>
        <taxon>Opisthorchis</taxon>
    </lineage>
</organism>
<proteinExistence type="predicted"/>
<reference evidence="2 3" key="1">
    <citation type="submission" date="2013-11" db="EMBL/GenBank/DDBJ databases">
        <title>Opisthorchis viverrini - life in the bile duct.</title>
        <authorList>
            <person name="Young N.D."/>
            <person name="Nagarajan N."/>
            <person name="Lin S.J."/>
            <person name="Korhonen P.K."/>
            <person name="Jex A.R."/>
            <person name="Hall R.S."/>
            <person name="Safavi-Hemami H."/>
            <person name="Kaewkong W."/>
            <person name="Bertrand D."/>
            <person name="Gao S."/>
            <person name="Seet Q."/>
            <person name="Wongkham S."/>
            <person name="Teh B.T."/>
            <person name="Wongkham C."/>
            <person name="Intapan P.M."/>
            <person name="Maleewong W."/>
            <person name="Yang X."/>
            <person name="Hu M."/>
            <person name="Wang Z."/>
            <person name="Hofmann A."/>
            <person name="Sternberg P.W."/>
            <person name="Tan P."/>
            <person name="Wang J."/>
            <person name="Gasser R.B."/>
        </authorList>
    </citation>
    <scope>NUCLEOTIDE SEQUENCE [LARGE SCALE GENOMIC DNA]</scope>
</reference>
<dbReference type="CTD" id="20319913"/>